<evidence type="ECO:0000256" key="1">
    <source>
        <dbReference type="SAM" id="SignalP"/>
    </source>
</evidence>
<dbReference type="EMBL" id="VNIB01000003">
    <property type="protein sequence ID" value="TYO99287.1"/>
    <property type="molecule type" value="Genomic_DNA"/>
</dbReference>
<proteinExistence type="predicted"/>
<dbReference type="PROSITE" id="PS51257">
    <property type="entry name" value="PROKAR_LIPOPROTEIN"/>
    <property type="match status" value="1"/>
</dbReference>
<evidence type="ECO:0000259" key="2">
    <source>
        <dbReference type="Pfam" id="PF13472"/>
    </source>
</evidence>
<dbReference type="Proteomes" id="UP000324159">
    <property type="component" value="Unassembled WGS sequence"/>
</dbReference>
<dbReference type="GO" id="GO:0004622">
    <property type="term" value="F:phosphatidylcholine lysophospholipase activity"/>
    <property type="evidence" value="ECO:0007669"/>
    <property type="project" value="TreeGrafter"/>
</dbReference>
<protein>
    <submittedName>
        <fullName evidence="3">Lysophospholipase L1-like esterase</fullName>
    </submittedName>
</protein>
<dbReference type="InterPro" id="IPR013830">
    <property type="entry name" value="SGNH_hydro"/>
</dbReference>
<evidence type="ECO:0000313" key="3">
    <source>
        <dbReference type="EMBL" id="TYO99287.1"/>
    </source>
</evidence>
<dbReference type="SUPFAM" id="SSF52266">
    <property type="entry name" value="SGNH hydrolase"/>
    <property type="match status" value="1"/>
</dbReference>
<name>A0A5D3WLH1_9BACT</name>
<accession>A0A5D3WLH1</accession>
<gene>
    <name evidence="3" type="ORF">EDC39_103131</name>
</gene>
<dbReference type="RefSeq" id="WP_148895209.1">
    <property type="nucleotide sequence ID" value="NZ_VNIB01000003.1"/>
</dbReference>
<dbReference type="OrthoDB" id="9786188at2"/>
<feature type="signal peptide" evidence="1">
    <location>
        <begin position="1"/>
        <end position="15"/>
    </location>
</feature>
<dbReference type="PANTHER" id="PTHR30383">
    <property type="entry name" value="THIOESTERASE 1/PROTEASE 1/LYSOPHOSPHOLIPASE L1"/>
    <property type="match status" value="1"/>
</dbReference>
<dbReference type="InterPro" id="IPR036514">
    <property type="entry name" value="SGNH_hydro_sf"/>
</dbReference>
<dbReference type="Pfam" id="PF13472">
    <property type="entry name" value="Lipase_GDSL_2"/>
    <property type="match status" value="1"/>
</dbReference>
<feature type="chain" id="PRO_5022922931" evidence="1">
    <location>
        <begin position="16"/>
        <end position="199"/>
    </location>
</feature>
<evidence type="ECO:0000313" key="4">
    <source>
        <dbReference type="Proteomes" id="UP000324159"/>
    </source>
</evidence>
<organism evidence="3 4">
    <name type="scientific">Geothermobacter ehrlichii</name>
    <dbReference type="NCBI Taxonomy" id="213224"/>
    <lineage>
        <taxon>Bacteria</taxon>
        <taxon>Pseudomonadati</taxon>
        <taxon>Thermodesulfobacteriota</taxon>
        <taxon>Desulfuromonadia</taxon>
        <taxon>Desulfuromonadales</taxon>
        <taxon>Geothermobacteraceae</taxon>
        <taxon>Geothermobacter</taxon>
    </lineage>
</organism>
<dbReference type="Gene3D" id="3.40.50.1110">
    <property type="entry name" value="SGNH hydrolase"/>
    <property type="match status" value="1"/>
</dbReference>
<feature type="domain" description="SGNH hydrolase-type esterase" evidence="2">
    <location>
        <begin position="34"/>
        <end position="185"/>
    </location>
</feature>
<dbReference type="CDD" id="cd01822">
    <property type="entry name" value="Lysophospholipase_L1_like"/>
    <property type="match status" value="1"/>
</dbReference>
<keyword evidence="1" id="KW-0732">Signal</keyword>
<comment type="caution">
    <text evidence="3">The sequence shown here is derived from an EMBL/GenBank/DDBJ whole genome shotgun (WGS) entry which is preliminary data.</text>
</comment>
<dbReference type="PANTHER" id="PTHR30383:SF24">
    <property type="entry name" value="THIOESTERASE 1_PROTEASE 1_LYSOPHOSPHOLIPASE L1"/>
    <property type="match status" value="1"/>
</dbReference>
<sequence>MRALCLLFLLFLAVAGCDRQPAIGPLTAGDRILAFGDSLTHGTGASPEQSYPAVLEQLLGNEVINAGIPGETTAEGLKRLPRLLDRIRPRLVVLIHGGNDFLRRLDPQETRANLQAMIDLCRERGADVVLMGVPRPGLFLSAAPLYEELAKHNHLPLLEDTLSGILADRSLKSDAIHPNATGYRLLARKLAERIRGARN</sequence>
<dbReference type="InterPro" id="IPR051532">
    <property type="entry name" value="Ester_Hydrolysis_Enzymes"/>
</dbReference>
<dbReference type="AlphaFoldDB" id="A0A5D3WLH1"/>
<reference evidence="3 4" key="1">
    <citation type="submission" date="2019-07" db="EMBL/GenBank/DDBJ databases">
        <title>Genomic Encyclopedia of Type Strains, Phase IV (KMG-IV): sequencing the most valuable type-strain genomes for metagenomic binning, comparative biology and taxonomic classification.</title>
        <authorList>
            <person name="Goeker M."/>
        </authorList>
    </citation>
    <scope>NUCLEOTIDE SEQUENCE [LARGE SCALE GENOMIC DNA]</scope>
    <source>
        <strain evidence="3 4">SS015</strain>
    </source>
</reference>
<keyword evidence="4" id="KW-1185">Reference proteome</keyword>